<dbReference type="eggNOG" id="COG5513">
    <property type="taxonomic scope" value="Bacteria"/>
</dbReference>
<evidence type="ECO:0000256" key="2">
    <source>
        <dbReference type="ARBA" id="ARBA00022704"/>
    </source>
</evidence>
<dbReference type="SUPFAM" id="SSF141066">
    <property type="entry name" value="ICP-like"/>
    <property type="match status" value="1"/>
</dbReference>
<dbReference type="InterPro" id="IPR036331">
    <property type="entry name" value="Chagasin-like_sf"/>
</dbReference>
<accession>A0A085J9J3</accession>
<dbReference type="Pfam" id="PF09394">
    <property type="entry name" value="Inhibitor_I42"/>
    <property type="match status" value="1"/>
</dbReference>
<feature type="chain" id="PRO_5001793385" description="Proteinase inhibitor I42 chagasin domain-containing protein" evidence="3">
    <location>
        <begin position="23"/>
        <end position="127"/>
    </location>
</feature>
<dbReference type="InterPro" id="IPR052781">
    <property type="entry name" value="Cys_protease_inhibitor_I42"/>
</dbReference>
<evidence type="ECO:0000256" key="3">
    <source>
        <dbReference type="SAM" id="SignalP"/>
    </source>
</evidence>
<evidence type="ECO:0000256" key="1">
    <source>
        <dbReference type="ARBA" id="ARBA00022690"/>
    </source>
</evidence>
<dbReference type="GO" id="GO:0004869">
    <property type="term" value="F:cysteine-type endopeptidase inhibitor activity"/>
    <property type="evidence" value="ECO:0007669"/>
    <property type="project" value="UniProtKB-KW"/>
</dbReference>
<name>A0A085J9J3_9GAMM</name>
<protein>
    <recommendedName>
        <fullName evidence="4">Proteinase inhibitor I42 chagasin domain-containing protein</fullName>
    </recommendedName>
</protein>
<keyword evidence="6" id="KW-1185">Reference proteome</keyword>
<organism evidence="5 6">
    <name type="scientific">Tatumella ptyseos ATCC 33301</name>
    <dbReference type="NCBI Taxonomy" id="1005995"/>
    <lineage>
        <taxon>Bacteria</taxon>
        <taxon>Pseudomonadati</taxon>
        <taxon>Pseudomonadota</taxon>
        <taxon>Gammaproteobacteria</taxon>
        <taxon>Enterobacterales</taxon>
        <taxon>Erwiniaceae</taxon>
        <taxon>Tatumella</taxon>
    </lineage>
</organism>
<sequence>MKQSIKGLLCSALCCLTLSAVAAPHPSSLQGVTGKPVALTLDANPTTGYQWMVSRLPQGLLLIPGDYTQSSDCKPGMVGCGGQQTFYLLAEKPGISTLKLIYGRTFDKTSWQEKSIRVEISAAPVKK</sequence>
<evidence type="ECO:0000313" key="5">
    <source>
        <dbReference type="EMBL" id="KFD17139.1"/>
    </source>
</evidence>
<keyword evidence="1" id="KW-0646">Protease inhibitor</keyword>
<reference evidence="5 6" key="1">
    <citation type="submission" date="2014-05" db="EMBL/GenBank/DDBJ databases">
        <title>ATOL: Assembling a taxonomically balanced genome-scale reconstruction of the evolutionary history of the Enterobacteriaceae.</title>
        <authorList>
            <person name="Plunkett G.III."/>
            <person name="Neeno-Eckwall E.C."/>
            <person name="Glasner J.D."/>
            <person name="Perna N.T."/>
        </authorList>
    </citation>
    <scope>NUCLEOTIDE SEQUENCE [LARGE SCALE GENOMIC DNA]</scope>
    <source>
        <strain evidence="5 6">ATCC 33301</strain>
    </source>
</reference>
<dbReference type="PANTHER" id="PTHR36530">
    <property type="entry name" value="INHIBITOR OF CYSTEINE PEPTIDASE"/>
    <property type="match status" value="1"/>
</dbReference>
<dbReference type="InterPro" id="IPR018990">
    <property type="entry name" value="Prot_inh_I42_chagasin"/>
</dbReference>
<gene>
    <name evidence="5" type="ORF">GTPT_3268</name>
</gene>
<feature type="signal peptide" evidence="3">
    <location>
        <begin position="1"/>
        <end position="22"/>
    </location>
</feature>
<evidence type="ECO:0000259" key="4">
    <source>
        <dbReference type="Pfam" id="PF09394"/>
    </source>
</evidence>
<proteinExistence type="predicted"/>
<dbReference type="PANTHER" id="PTHR36530:SF1">
    <property type="entry name" value="AMOEBIASIN-1"/>
    <property type="match status" value="1"/>
</dbReference>
<dbReference type="RefSeq" id="WP_051170918.1">
    <property type="nucleotide sequence ID" value="NZ_ATMJ01000064.1"/>
</dbReference>
<keyword evidence="3" id="KW-0732">Signal</keyword>
<dbReference type="EMBL" id="JMPR01000053">
    <property type="protein sequence ID" value="KFD17139.1"/>
    <property type="molecule type" value="Genomic_DNA"/>
</dbReference>
<dbReference type="AlphaFoldDB" id="A0A085J9J3"/>
<dbReference type="Proteomes" id="UP000028602">
    <property type="component" value="Unassembled WGS sequence"/>
</dbReference>
<feature type="domain" description="Proteinase inhibitor I42 chagasin" evidence="4">
    <location>
        <begin position="34"/>
        <end position="120"/>
    </location>
</feature>
<comment type="caution">
    <text evidence="5">The sequence shown here is derived from an EMBL/GenBank/DDBJ whole genome shotgun (WGS) entry which is preliminary data.</text>
</comment>
<evidence type="ECO:0000313" key="6">
    <source>
        <dbReference type="Proteomes" id="UP000028602"/>
    </source>
</evidence>
<keyword evidence="2" id="KW-0789">Thiol protease inhibitor</keyword>
<dbReference type="OrthoDB" id="670336at2"/>
<dbReference type="Gene3D" id="2.60.40.2020">
    <property type="match status" value="1"/>
</dbReference>